<dbReference type="GO" id="GO:0000151">
    <property type="term" value="C:ubiquitin ligase complex"/>
    <property type="evidence" value="ECO:0007669"/>
    <property type="project" value="TreeGrafter"/>
</dbReference>
<dbReference type="PROSITE" id="PS50097">
    <property type="entry name" value="BTB"/>
    <property type="match status" value="1"/>
</dbReference>
<gene>
    <name evidence="6" type="ORF">HYH02_003054</name>
</gene>
<dbReference type="SMART" id="SM00225">
    <property type="entry name" value="BTB"/>
    <property type="match status" value="1"/>
</dbReference>
<feature type="domain" description="BTB" evidence="5">
    <location>
        <begin position="444"/>
        <end position="513"/>
    </location>
</feature>
<keyword evidence="7" id="KW-1185">Reference proteome</keyword>
<keyword evidence="3" id="KW-0040">ANK repeat</keyword>
<accession>A0A835WR84</accession>
<feature type="compositionally biased region" description="Gly residues" evidence="4">
    <location>
        <begin position="180"/>
        <end position="189"/>
    </location>
</feature>
<evidence type="ECO:0000256" key="4">
    <source>
        <dbReference type="SAM" id="MobiDB-lite"/>
    </source>
</evidence>
<evidence type="ECO:0000256" key="1">
    <source>
        <dbReference type="ARBA" id="ARBA00004906"/>
    </source>
</evidence>
<dbReference type="EMBL" id="JAEHOD010000006">
    <property type="protein sequence ID" value="KAG2452012.1"/>
    <property type="molecule type" value="Genomic_DNA"/>
</dbReference>
<dbReference type="InterPro" id="IPR011042">
    <property type="entry name" value="6-blade_b-propeller_TolB-like"/>
</dbReference>
<name>A0A835WR84_9CHLO</name>
<dbReference type="OrthoDB" id="537338at2759"/>
<dbReference type="SUPFAM" id="SSF54695">
    <property type="entry name" value="POZ domain"/>
    <property type="match status" value="1"/>
</dbReference>
<evidence type="ECO:0000256" key="3">
    <source>
        <dbReference type="ARBA" id="ARBA00023043"/>
    </source>
</evidence>
<dbReference type="AlphaFoldDB" id="A0A835WR84"/>
<dbReference type="GO" id="GO:0005737">
    <property type="term" value="C:cytoplasm"/>
    <property type="evidence" value="ECO:0007669"/>
    <property type="project" value="TreeGrafter"/>
</dbReference>
<evidence type="ECO:0000313" key="7">
    <source>
        <dbReference type="Proteomes" id="UP000613740"/>
    </source>
</evidence>
<keyword evidence="2" id="KW-0677">Repeat</keyword>
<comment type="caution">
    <text evidence="6">The sequence shown here is derived from an EMBL/GenBank/DDBJ whole genome shotgun (WGS) entry which is preliminary data.</text>
</comment>
<organism evidence="6 7">
    <name type="scientific">Chlamydomonas schloesseri</name>
    <dbReference type="NCBI Taxonomy" id="2026947"/>
    <lineage>
        <taxon>Eukaryota</taxon>
        <taxon>Viridiplantae</taxon>
        <taxon>Chlorophyta</taxon>
        <taxon>core chlorophytes</taxon>
        <taxon>Chlorophyceae</taxon>
        <taxon>CS clade</taxon>
        <taxon>Chlamydomonadales</taxon>
        <taxon>Chlamydomonadaceae</taxon>
        <taxon>Chlamydomonas</taxon>
    </lineage>
</organism>
<dbReference type="InterPro" id="IPR044515">
    <property type="entry name" value="ABTB1"/>
</dbReference>
<dbReference type="SUPFAM" id="SSF75011">
    <property type="entry name" value="3-carboxy-cis,cis-mucoante lactonizing enzyme"/>
    <property type="match status" value="1"/>
</dbReference>
<sequence>MEPEIFYASTAIPLDADPDYVIPSIVVRPHPASVGQLQALITSMSGLQPLLGADSRTGFSLGEQITLFEPSAGPEVWPRELGPPPEAPAWDPWSQSTYFVYGSEVMRLSGDTVTLVAGNKGGIERVDGAGPEARFTFTHFTRLAPDGAGCLFVACDDRIRRIQLPAAWQASTSGPEGQMAPGGGAGGSSDSGRESGLPAEVAHALVSTLPYTAPAPITGVYCVLKQPGMANEYGSRGCSGQRSWLVFHTHEAVYRLPLSAARAAAGAAAGPPLPDNAAGRGAPGTTAGVGVAPLQPELLAGRTGARGVQDGRGADARFACLAGGDVDATGSIYLCDRLERSLYLRRLSPDGSVCTLIDCELNEHECGWGWPTILPNGYIAAATDEKLHLFDLGLQLPESSAAAAAKAAAAAAAAMKAAAAGLPPPRSLPADLGALLDAQPDGAADLVIHVGERRFAVHRAILSARCDYFKQRLAASGGFADGRAAELELPDADPDAFALLLRWLYTGGADIPLERVHGVAELADRLLLPELCAAAQDVVVASVDATTIVDSLLWAAGCCESRGGSFTQLLARLKGWYVSHHEEVAAEAGDSRKRLAMEAPGLLLELVDAMVRPQQQQQEPDGRDRKRSRRA</sequence>
<dbReference type="PANTHER" id="PTHR46231:SF1">
    <property type="entry name" value="ANKYRIN REPEAT AND BTB_POZ DOMAIN-CONTAINING PROTEIN 1"/>
    <property type="match status" value="1"/>
</dbReference>
<dbReference type="PANTHER" id="PTHR46231">
    <property type="entry name" value="ANKYRIN REPEAT AND BTB/POZ DOMAIN-CONTAINING PROTEIN 1"/>
    <property type="match status" value="1"/>
</dbReference>
<proteinExistence type="predicted"/>
<evidence type="ECO:0000313" key="6">
    <source>
        <dbReference type="EMBL" id="KAG2452012.1"/>
    </source>
</evidence>
<feature type="region of interest" description="Disordered" evidence="4">
    <location>
        <begin position="611"/>
        <end position="631"/>
    </location>
</feature>
<protein>
    <recommendedName>
        <fullName evidence="5">BTB domain-containing protein</fullName>
    </recommendedName>
</protein>
<dbReference type="CDD" id="cd18186">
    <property type="entry name" value="BTB_POZ_ZBTB_KLHL-like"/>
    <property type="match status" value="1"/>
</dbReference>
<dbReference type="Pfam" id="PF00651">
    <property type="entry name" value="BTB"/>
    <property type="match status" value="1"/>
</dbReference>
<feature type="region of interest" description="Disordered" evidence="4">
    <location>
        <begin position="267"/>
        <end position="287"/>
    </location>
</feature>
<dbReference type="Proteomes" id="UP000613740">
    <property type="component" value="Unassembled WGS sequence"/>
</dbReference>
<dbReference type="InterPro" id="IPR000210">
    <property type="entry name" value="BTB/POZ_dom"/>
</dbReference>
<comment type="pathway">
    <text evidence="1">Protein modification; protein ubiquitination.</text>
</comment>
<dbReference type="Gene3D" id="3.30.710.10">
    <property type="entry name" value="Potassium Channel Kv1.1, Chain A"/>
    <property type="match status" value="1"/>
</dbReference>
<dbReference type="Gene3D" id="2.120.10.30">
    <property type="entry name" value="TolB, C-terminal domain"/>
    <property type="match status" value="1"/>
</dbReference>
<reference evidence="6" key="1">
    <citation type="journal article" date="2020" name="bioRxiv">
        <title>Comparative genomics of Chlamydomonas.</title>
        <authorList>
            <person name="Craig R.J."/>
            <person name="Hasan A.R."/>
            <person name="Ness R.W."/>
            <person name="Keightley P.D."/>
        </authorList>
    </citation>
    <scope>NUCLEOTIDE SEQUENCE</scope>
    <source>
        <strain evidence="6">CCAP 11/173</strain>
    </source>
</reference>
<feature type="region of interest" description="Disordered" evidence="4">
    <location>
        <begin position="166"/>
        <end position="197"/>
    </location>
</feature>
<dbReference type="InterPro" id="IPR011333">
    <property type="entry name" value="SKP1/BTB/POZ_sf"/>
</dbReference>
<evidence type="ECO:0000256" key="2">
    <source>
        <dbReference type="ARBA" id="ARBA00022737"/>
    </source>
</evidence>
<evidence type="ECO:0000259" key="5">
    <source>
        <dbReference type="PROSITE" id="PS50097"/>
    </source>
</evidence>